<dbReference type="SUPFAM" id="SSF50156">
    <property type="entry name" value="PDZ domain-like"/>
    <property type="match status" value="1"/>
</dbReference>
<feature type="repeat" description="TPR" evidence="1">
    <location>
        <begin position="337"/>
        <end position="370"/>
    </location>
</feature>
<protein>
    <submittedName>
        <fullName evidence="3">Tetratricopeptide repeat protein</fullName>
    </submittedName>
</protein>
<keyword evidence="4" id="KW-1185">Reference proteome</keyword>
<evidence type="ECO:0000313" key="4">
    <source>
        <dbReference type="Proteomes" id="UP000594621"/>
    </source>
</evidence>
<name>A0A7S9GZJ3_9BRAD</name>
<organism evidence="3 4">
    <name type="scientific">Bradyrhizobium commune</name>
    <dbReference type="NCBI Taxonomy" id="83627"/>
    <lineage>
        <taxon>Bacteria</taxon>
        <taxon>Pseudomonadati</taxon>
        <taxon>Pseudomonadota</taxon>
        <taxon>Alphaproteobacteria</taxon>
        <taxon>Hyphomicrobiales</taxon>
        <taxon>Nitrobacteraceae</taxon>
        <taxon>Bradyrhizobium</taxon>
    </lineage>
</organism>
<dbReference type="PROSITE" id="PS50106">
    <property type="entry name" value="PDZ"/>
    <property type="match status" value="1"/>
</dbReference>
<dbReference type="Proteomes" id="UP000594621">
    <property type="component" value="Chromosome"/>
</dbReference>
<evidence type="ECO:0000256" key="1">
    <source>
        <dbReference type="PROSITE-ProRule" id="PRU00339"/>
    </source>
</evidence>
<accession>A0A7S9GZJ3</accession>
<feature type="domain" description="PDZ" evidence="2">
    <location>
        <begin position="464"/>
        <end position="531"/>
    </location>
</feature>
<reference evidence="3 4" key="1">
    <citation type="submission" date="2020-09" db="EMBL/GenBank/DDBJ databases">
        <title>Complete genomes of bradyrhizobia occurring on native shrubby legumes in Australia.</title>
        <authorList>
            <person name="Lafay B."/>
        </authorList>
    </citation>
    <scope>NUCLEOTIDE SEQUENCE [LARGE SCALE GENOMIC DNA]</scope>
    <source>
        <strain evidence="3 4">BDV5040</strain>
    </source>
</reference>
<sequence length="566" mass="62477">MNERWHPPISLRRAVRIGAFFLCLNGIGAAQDTKQESNISGNNNTVVQIIGGKTPNELREISESAVKLAQLSKDSGIAIAVLQRFFMDVNEANVSPENWPAKLTEIATRYNELRTQLAERSSSSAASAALRDQARAALDAGQFDVAENLLGQSKQLNLTAVARLDSEKDKVLNEAAVDAGAQGSAALLRYDFAAAAKYFTEALGLAKRSGDRAKQMRFAYKAGQSFYEADELEKALAPATEGVALRKEITDTEISECATLTSLAWIQAALLQFGSGMRSYQACLNTFEGRPLEYLRELDNYAFFLKQNHNPELALIAQQKAVAIAKSLPTISIDDHAKLLCNLGDTYLDLEQYELARQTLTEATNFDDGRSDHVGTHRWVCLHNLGTSYGYLERYEKADAILKSALAFALEYYGERGSVAITLWQLGWVNENWYKMDEARNYYHRALEIWERPPVQRQRAAMATAKLAKLAPGPLGVVVRPLSADLKKQKGRQSPSGWEILFVEHDGVAANAGLMRGDIIVTVDGKTVSSMKDDLRTYIKSKKAGSDCSLKVKRGDAWLTITLPNL</sequence>
<proteinExistence type="predicted"/>
<dbReference type="Pfam" id="PF13181">
    <property type="entry name" value="TPR_8"/>
    <property type="match status" value="1"/>
</dbReference>
<dbReference type="Pfam" id="PF13424">
    <property type="entry name" value="TPR_12"/>
    <property type="match status" value="1"/>
</dbReference>
<dbReference type="InterPro" id="IPR011990">
    <property type="entry name" value="TPR-like_helical_dom_sf"/>
</dbReference>
<dbReference type="InterPro" id="IPR001478">
    <property type="entry name" value="PDZ"/>
</dbReference>
<dbReference type="AlphaFoldDB" id="A0A7S9GZJ3"/>
<dbReference type="InterPro" id="IPR019734">
    <property type="entry name" value="TPR_rpt"/>
</dbReference>
<dbReference type="InterPro" id="IPR036034">
    <property type="entry name" value="PDZ_sf"/>
</dbReference>
<gene>
    <name evidence="3" type="ORF">IC761_31670</name>
</gene>
<keyword evidence="1" id="KW-0802">TPR repeat</keyword>
<dbReference type="SMART" id="SM00228">
    <property type="entry name" value="PDZ"/>
    <property type="match status" value="1"/>
</dbReference>
<dbReference type="EMBL" id="CP061379">
    <property type="protein sequence ID" value="QPF90976.1"/>
    <property type="molecule type" value="Genomic_DNA"/>
</dbReference>
<evidence type="ECO:0000313" key="3">
    <source>
        <dbReference type="EMBL" id="QPF90976.1"/>
    </source>
</evidence>
<dbReference type="SMART" id="SM00028">
    <property type="entry name" value="TPR"/>
    <property type="match status" value="4"/>
</dbReference>
<dbReference type="KEGG" id="bcou:IC761_31670"/>
<evidence type="ECO:0000259" key="2">
    <source>
        <dbReference type="PROSITE" id="PS50106"/>
    </source>
</evidence>
<dbReference type="SUPFAM" id="SSF48452">
    <property type="entry name" value="TPR-like"/>
    <property type="match status" value="1"/>
</dbReference>
<dbReference type="Gene3D" id="1.25.40.10">
    <property type="entry name" value="Tetratricopeptide repeat domain"/>
    <property type="match status" value="2"/>
</dbReference>
<dbReference type="PROSITE" id="PS50005">
    <property type="entry name" value="TPR"/>
    <property type="match status" value="1"/>
</dbReference>
<dbReference type="Pfam" id="PF13180">
    <property type="entry name" value="PDZ_2"/>
    <property type="match status" value="1"/>
</dbReference>
<dbReference type="RefSeq" id="WP_195800554.1">
    <property type="nucleotide sequence ID" value="NZ_CP061379.1"/>
</dbReference>
<dbReference type="Gene3D" id="2.30.42.10">
    <property type="match status" value="1"/>
</dbReference>